<keyword evidence="2" id="KW-1185">Reference proteome</keyword>
<accession>A0A5J4YWM3</accession>
<proteinExistence type="predicted"/>
<comment type="caution">
    <text evidence="1">The sequence shown here is derived from an EMBL/GenBank/DDBJ whole genome shotgun (WGS) entry which is preliminary data.</text>
</comment>
<dbReference type="EMBL" id="VRMN01000003">
    <property type="protein sequence ID" value="KAA8495252.1"/>
    <property type="molecule type" value="Genomic_DNA"/>
</dbReference>
<evidence type="ECO:0000313" key="2">
    <source>
        <dbReference type="Proteomes" id="UP000324585"/>
    </source>
</evidence>
<organism evidence="1 2">
    <name type="scientific">Porphyridium purpureum</name>
    <name type="common">Red alga</name>
    <name type="synonym">Porphyridium cruentum</name>
    <dbReference type="NCBI Taxonomy" id="35688"/>
    <lineage>
        <taxon>Eukaryota</taxon>
        <taxon>Rhodophyta</taxon>
        <taxon>Bangiophyceae</taxon>
        <taxon>Porphyridiales</taxon>
        <taxon>Porphyridiaceae</taxon>
        <taxon>Porphyridium</taxon>
    </lineage>
</organism>
<gene>
    <name evidence="1" type="ORF">FVE85_1407</name>
</gene>
<reference evidence="2" key="1">
    <citation type="journal article" date="2019" name="Nat. Commun.">
        <title>Expansion of phycobilisome linker gene families in mesophilic red algae.</title>
        <authorList>
            <person name="Lee J."/>
            <person name="Kim D."/>
            <person name="Bhattacharya D."/>
            <person name="Yoon H.S."/>
        </authorList>
    </citation>
    <scope>NUCLEOTIDE SEQUENCE [LARGE SCALE GENOMIC DNA]</scope>
    <source>
        <strain evidence="2">CCMP 1328</strain>
    </source>
</reference>
<evidence type="ECO:0000313" key="1">
    <source>
        <dbReference type="EMBL" id="KAA8495252.1"/>
    </source>
</evidence>
<name>A0A5J4YWM3_PORPP</name>
<protein>
    <submittedName>
        <fullName evidence="1">Uncharacterized protein</fullName>
    </submittedName>
</protein>
<dbReference type="AlphaFoldDB" id="A0A5J4YWM3"/>
<sequence length="150" mass="16809">MHTYTKMGVRDEAAHNAELQDDAREFFCDMLARKGPKIEDSDAFTESEALSVAAHFALMFVEGPLRLQSAAMARREADRETHLIQRAILFSWWAMETWTLDTGHGPHKPATKEFLTFLQGLEVCCAYAGTHDHQALPVLLDRDCGQLGCA</sequence>
<dbReference type="Proteomes" id="UP000324585">
    <property type="component" value="Unassembled WGS sequence"/>
</dbReference>